<feature type="domain" description="UDP-N-acetylglucosamine 2-epimerase" evidence="2">
    <location>
        <begin position="108"/>
        <end position="219"/>
    </location>
</feature>
<dbReference type="AlphaFoldDB" id="A0A7X6DFA9"/>
<evidence type="ECO:0000259" key="2">
    <source>
        <dbReference type="Pfam" id="PF02350"/>
    </source>
</evidence>
<comment type="caution">
    <text evidence="3">The sequence shown here is derived from an EMBL/GenBank/DDBJ whole genome shotgun (WGS) entry which is preliminary data.</text>
</comment>
<proteinExistence type="inferred from homology"/>
<name>A0A7X6DFA9_9BURK</name>
<organism evidence="3 4">
    <name type="scientific">Ramlibacter lithotrophicus</name>
    <dbReference type="NCBI Taxonomy" id="2606681"/>
    <lineage>
        <taxon>Bacteria</taxon>
        <taxon>Pseudomonadati</taxon>
        <taxon>Pseudomonadota</taxon>
        <taxon>Betaproteobacteria</taxon>
        <taxon>Burkholderiales</taxon>
        <taxon>Comamonadaceae</taxon>
        <taxon>Ramlibacter</taxon>
    </lineage>
</organism>
<dbReference type="GO" id="GO:0016740">
    <property type="term" value="F:transferase activity"/>
    <property type="evidence" value="ECO:0007669"/>
    <property type="project" value="UniProtKB-KW"/>
</dbReference>
<evidence type="ECO:0000313" key="3">
    <source>
        <dbReference type="EMBL" id="NKE66102.1"/>
    </source>
</evidence>
<comment type="similarity">
    <text evidence="1">Belongs to the UDP-N-acetylglucosamine 2-epimerase family.</text>
</comment>
<keyword evidence="4" id="KW-1185">Reference proteome</keyword>
<protein>
    <submittedName>
        <fullName evidence="3">UDP-glycosyltransferase</fullName>
    </submittedName>
</protein>
<dbReference type="InterPro" id="IPR003331">
    <property type="entry name" value="UDP_GlcNAc_Epimerase_2_dom"/>
</dbReference>
<dbReference type="SUPFAM" id="SSF53756">
    <property type="entry name" value="UDP-Glycosyltransferase/glycogen phosphorylase"/>
    <property type="match status" value="1"/>
</dbReference>
<dbReference type="RefSeq" id="WP_168107168.1">
    <property type="nucleotide sequence ID" value="NZ_VTOX01000002.1"/>
</dbReference>
<dbReference type="Gene3D" id="3.40.50.2000">
    <property type="entry name" value="Glycogen Phosphorylase B"/>
    <property type="match status" value="1"/>
</dbReference>
<reference evidence="3 4" key="1">
    <citation type="journal article" date="2020" name="Nature">
        <title>Bacterial chemolithoautotrophy via manganese oxidation.</title>
        <authorList>
            <person name="Yu H."/>
            <person name="Leadbetter J.R."/>
        </authorList>
    </citation>
    <scope>NUCLEOTIDE SEQUENCE [LARGE SCALE GENOMIC DNA]</scope>
    <source>
        <strain evidence="3 4">RBP-1</strain>
    </source>
</reference>
<keyword evidence="3" id="KW-0808">Transferase</keyword>
<dbReference type="Proteomes" id="UP000521868">
    <property type="component" value="Unassembled WGS sequence"/>
</dbReference>
<evidence type="ECO:0000256" key="1">
    <source>
        <dbReference type="RuleBase" id="RU003513"/>
    </source>
</evidence>
<accession>A0A7X6DFA9</accession>
<dbReference type="EMBL" id="VTOX01000002">
    <property type="protein sequence ID" value="NKE66102.1"/>
    <property type="molecule type" value="Genomic_DNA"/>
</dbReference>
<dbReference type="Pfam" id="PF02350">
    <property type="entry name" value="Epimerase_2"/>
    <property type="match status" value="1"/>
</dbReference>
<sequence length="399" mass="42632">MKKVLFVCYGSGHVRMVLPVAAALKEGGLAQVQVLGLTTAAPVVRGAGLPLLQFKDFVESGDEPALARGRELVAGLQSVEDAQESAAYLGLSHAELEAEVGADEAQRHYAQLGRQAFLPVRTLTRILQRTAPDLVVVTNSPRAERAAAIAAGRLGIPCVCMVDLFAIDEVRWIGGANYAQRVCVLNEQVREFLLSAGRRPEQVVVTGNPAFDALLAPATAERGRALRQRQGWEGRRVVLWPTQVEPAVHPFDGRPGDAELPSRVLARLAAWTLAQPDAVLCVRPRAGETPPVLPASDRILVTGQDWALPELLHAVDTVVTLTSTVGLEGHLCGARLIQVLGSVFEPAMPLARFGIADAAVPVDGLEAALDRWTREPRRQGRTTAGSAAGRVVGILAEFL</sequence>
<keyword evidence="1" id="KW-0413">Isomerase</keyword>
<evidence type="ECO:0000313" key="4">
    <source>
        <dbReference type="Proteomes" id="UP000521868"/>
    </source>
</evidence>
<gene>
    <name evidence="3" type="ORF">RAMLITH_09740</name>
</gene>